<evidence type="ECO:0000256" key="12">
    <source>
        <dbReference type="SAM" id="Phobius"/>
    </source>
</evidence>
<dbReference type="Gene3D" id="1.10.287.70">
    <property type="match status" value="1"/>
</dbReference>
<keyword evidence="2" id="KW-0813">Transport</keyword>
<dbReference type="EMBL" id="JADIMG010000066">
    <property type="protein sequence ID" value="MBO8459972.1"/>
    <property type="molecule type" value="Genomic_DNA"/>
</dbReference>
<keyword evidence="7" id="KW-0406">Ion transport</keyword>
<keyword evidence="8 12" id="KW-0472">Membrane</keyword>
<accession>A0A9D9HU47</accession>
<dbReference type="Proteomes" id="UP000823641">
    <property type="component" value="Unassembled WGS sequence"/>
</dbReference>
<evidence type="ECO:0000256" key="5">
    <source>
        <dbReference type="ARBA" id="ARBA00022882"/>
    </source>
</evidence>
<name>A0A9D9HU47_9BACT</name>
<feature type="domain" description="Ion transport" evidence="13">
    <location>
        <begin position="15"/>
        <end position="235"/>
    </location>
</feature>
<dbReference type="InterPro" id="IPR027359">
    <property type="entry name" value="Volt_channel_dom_sf"/>
</dbReference>
<dbReference type="AlphaFoldDB" id="A0A9D9HU47"/>
<keyword evidence="3 12" id="KW-0812">Transmembrane</keyword>
<dbReference type="GO" id="GO:0005891">
    <property type="term" value="C:voltage-gated calcium channel complex"/>
    <property type="evidence" value="ECO:0007669"/>
    <property type="project" value="TreeGrafter"/>
</dbReference>
<evidence type="ECO:0000313" key="15">
    <source>
        <dbReference type="Proteomes" id="UP000823641"/>
    </source>
</evidence>
<reference evidence="14" key="1">
    <citation type="submission" date="2020-10" db="EMBL/GenBank/DDBJ databases">
        <authorList>
            <person name="Gilroy R."/>
        </authorList>
    </citation>
    <scope>NUCLEOTIDE SEQUENCE</scope>
    <source>
        <strain evidence="14">G3-3990</strain>
    </source>
</reference>
<reference evidence="14" key="2">
    <citation type="journal article" date="2021" name="PeerJ">
        <title>Extensive microbial diversity within the chicken gut microbiome revealed by metagenomics and culture.</title>
        <authorList>
            <person name="Gilroy R."/>
            <person name="Ravi A."/>
            <person name="Getino M."/>
            <person name="Pursley I."/>
            <person name="Horton D.L."/>
            <person name="Alikhan N.F."/>
            <person name="Baker D."/>
            <person name="Gharbi K."/>
            <person name="Hall N."/>
            <person name="Watson M."/>
            <person name="Adriaenssens E.M."/>
            <person name="Foster-Nyarko E."/>
            <person name="Jarju S."/>
            <person name="Secka A."/>
            <person name="Antonio M."/>
            <person name="Oren A."/>
            <person name="Chaudhuri R.R."/>
            <person name="La Ragione R."/>
            <person name="Hildebrand F."/>
            <person name="Pallen M.J."/>
        </authorList>
    </citation>
    <scope>NUCLEOTIDE SEQUENCE</scope>
    <source>
        <strain evidence="14">G3-3990</strain>
    </source>
</reference>
<keyword evidence="9" id="KW-0325">Glycoprotein</keyword>
<evidence type="ECO:0000313" key="14">
    <source>
        <dbReference type="EMBL" id="MBO8459972.1"/>
    </source>
</evidence>
<keyword evidence="4" id="KW-0106">Calcium</keyword>
<dbReference type="GO" id="GO:0098703">
    <property type="term" value="P:calcium ion import across plasma membrane"/>
    <property type="evidence" value="ECO:0007669"/>
    <property type="project" value="TreeGrafter"/>
</dbReference>
<gene>
    <name evidence="14" type="ORF">IAA73_06555</name>
</gene>
<dbReference type="InterPro" id="IPR050599">
    <property type="entry name" value="VDCC_alpha-1_subunit"/>
</dbReference>
<keyword evidence="5" id="KW-0851">Voltage-gated channel</keyword>
<evidence type="ECO:0000256" key="11">
    <source>
        <dbReference type="SAM" id="Coils"/>
    </source>
</evidence>
<evidence type="ECO:0000256" key="10">
    <source>
        <dbReference type="ARBA" id="ARBA00023303"/>
    </source>
</evidence>
<dbReference type="SUPFAM" id="SSF81324">
    <property type="entry name" value="Voltage-gated potassium channels"/>
    <property type="match status" value="1"/>
</dbReference>
<dbReference type="InterPro" id="IPR005821">
    <property type="entry name" value="Ion_trans_dom"/>
</dbReference>
<dbReference type="PANTHER" id="PTHR45628">
    <property type="entry name" value="VOLTAGE-DEPENDENT CALCIUM CHANNEL TYPE A SUBUNIT ALPHA-1"/>
    <property type="match status" value="1"/>
</dbReference>
<evidence type="ECO:0000256" key="8">
    <source>
        <dbReference type="ARBA" id="ARBA00023136"/>
    </source>
</evidence>
<evidence type="ECO:0000256" key="6">
    <source>
        <dbReference type="ARBA" id="ARBA00022989"/>
    </source>
</evidence>
<dbReference type="Gene3D" id="1.20.120.350">
    <property type="entry name" value="Voltage-gated potassium channels. Chain C"/>
    <property type="match status" value="1"/>
</dbReference>
<evidence type="ECO:0000256" key="4">
    <source>
        <dbReference type="ARBA" id="ARBA00022837"/>
    </source>
</evidence>
<comment type="caution">
    <text evidence="14">The sequence shown here is derived from an EMBL/GenBank/DDBJ whole genome shotgun (WGS) entry which is preliminary data.</text>
</comment>
<dbReference type="GO" id="GO:0008331">
    <property type="term" value="F:high voltage-gated calcium channel activity"/>
    <property type="evidence" value="ECO:0007669"/>
    <property type="project" value="TreeGrafter"/>
</dbReference>
<evidence type="ECO:0000256" key="7">
    <source>
        <dbReference type="ARBA" id="ARBA00023065"/>
    </source>
</evidence>
<proteinExistence type="predicted"/>
<keyword evidence="6 12" id="KW-1133">Transmembrane helix</keyword>
<evidence type="ECO:0000256" key="9">
    <source>
        <dbReference type="ARBA" id="ARBA00023180"/>
    </source>
</evidence>
<organism evidence="14 15">
    <name type="scientific">Candidatus Gallipaludibacter merdavium</name>
    <dbReference type="NCBI Taxonomy" id="2840839"/>
    <lineage>
        <taxon>Bacteria</taxon>
        <taxon>Pseudomonadati</taxon>
        <taxon>Bacteroidota</taxon>
        <taxon>Bacteroidia</taxon>
        <taxon>Bacteroidales</taxon>
        <taxon>Candidatus Gallipaludibacter</taxon>
    </lineage>
</organism>
<protein>
    <submittedName>
        <fullName evidence="14">Ion transporter</fullName>
    </submittedName>
</protein>
<dbReference type="PANTHER" id="PTHR45628:SF7">
    <property type="entry name" value="VOLTAGE-DEPENDENT CALCIUM CHANNEL TYPE A SUBUNIT ALPHA-1"/>
    <property type="match status" value="1"/>
</dbReference>
<evidence type="ECO:0000256" key="1">
    <source>
        <dbReference type="ARBA" id="ARBA00004141"/>
    </source>
</evidence>
<evidence type="ECO:0000256" key="2">
    <source>
        <dbReference type="ARBA" id="ARBA00022448"/>
    </source>
</evidence>
<evidence type="ECO:0000259" key="13">
    <source>
        <dbReference type="Pfam" id="PF00520"/>
    </source>
</evidence>
<feature type="transmembrane region" description="Helical" evidence="12">
    <location>
        <begin position="207"/>
        <end position="233"/>
    </location>
</feature>
<dbReference type="Pfam" id="PF00520">
    <property type="entry name" value="Ion_trans"/>
    <property type="match status" value="1"/>
</dbReference>
<keyword evidence="11" id="KW-0175">Coiled coil</keyword>
<feature type="transmembrane region" description="Helical" evidence="12">
    <location>
        <begin position="78"/>
        <end position="104"/>
    </location>
</feature>
<feature type="transmembrane region" description="Helical" evidence="12">
    <location>
        <begin position="38"/>
        <end position="57"/>
    </location>
</feature>
<feature type="transmembrane region" description="Helical" evidence="12">
    <location>
        <begin position="138"/>
        <end position="160"/>
    </location>
</feature>
<feature type="coiled-coil region" evidence="11">
    <location>
        <begin position="230"/>
        <end position="257"/>
    </location>
</feature>
<sequence>MKKDSLFLRLFMNDKFILFFILLNTAMIYLQESNLHDVWIVVLDVVCTCVFVIEMICKHIVLGVKKYWSSGWNRLDGVLVILSLPSLVSLVLPIEMMSLSFLLALRVLRVFRFFRIFHFFPNFSQIAMGFARAMKQSYAVFAGLIIIILLFALISCAIYKDVAPEFFATPTDSIYSIFRLFTIEGWYEIPDTIADAVSPAFARFTRVYFSVLLVLGGIIGVSLVNSVFVDAMVSDNNDDLEKKMDALEKKIDQLLEEKDSKIK</sequence>
<comment type="subcellular location">
    <subcellularLocation>
        <location evidence="1">Membrane</location>
        <topology evidence="1">Multi-pass membrane protein</topology>
    </subcellularLocation>
</comment>
<keyword evidence="10" id="KW-0407">Ion channel</keyword>
<evidence type="ECO:0000256" key="3">
    <source>
        <dbReference type="ARBA" id="ARBA00022692"/>
    </source>
</evidence>